<feature type="transmembrane region" description="Helical" evidence="1">
    <location>
        <begin position="12"/>
        <end position="31"/>
    </location>
</feature>
<keyword evidence="1" id="KW-1133">Transmembrane helix</keyword>
<sequence>MKLMIVGHLSGGAMPLAVHAAGGVGLLLSAVDTGIRRERGLYFPLARGMRTTP</sequence>
<protein>
    <submittedName>
        <fullName evidence="2">Uncharacterized protein</fullName>
    </submittedName>
</protein>
<dbReference type="EMBL" id="JAXOTQ010000058">
    <property type="protein sequence ID" value="MDZ5494010.1"/>
    <property type="molecule type" value="Genomic_DNA"/>
</dbReference>
<comment type="caution">
    <text evidence="2">The sequence shown here is derived from an EMBL/GenBank/DDBJ whole genome shotgun (WGS) entry which is preliminary data.</text>
</comment>
<reference evidence="2 3" key="1">
    <citation type="submission" date="2023-12" db="EMBL/GenBank/DDBJ databases">
        <title>Micromonospora sp. nov., isolated from Atacama Desert.</title>
        <authorList>
            <person name="Carro L."/>
            <person name="Golinska P."/>
            <person name="Klenk H.-P."/>
            <person name="Goodfellow M."/>
        </authorList>
    </citation>
    <scope>NUCLEOTIDE SEQUENCE [LARGE SCALE GENOMIC DNA]</scope>
    <source>
        <strain evidence="2 3">4G53</strain>
    </source>
</reference>
<dbReference type="RefSeq" id="WP_322443528.1">
    <property type="nucleotide sequence ID" value="NZ_JAXOTQ010000058.1"/>
</dbReference>
<evidence type="ECO:0000313" key="2">
    <source>
        <dbReference type="EMBL" id="MDZ5494010.1"/>
    </source>
</evidence>
<dbReference type="Proteomes" id="UP001290101">
    <property type="component" value="Unassembled WGS sequence"/>
</dbReference>
<name>A0ABU5JN09_9ACTN</name>
<keyword evidence="1" id="KW-0472">Membrane</keyword>
<keyword evidence="3" id="KW-1185">Reference proteome</keyword>
<accession>A0ABU5JN09</accession>
<gene>
    <name evidence="2" type="ORF">U2F25_31920</name>
</gene>
<keyword evidence="1" id="KW-0812">Transmembrane</keyword>
<proteinExistence type="predicted"/>
<evidence type="ECO:0000256" key="1">
    <source>
        <dbReference type="SAM" id="Phobius"/>
    </source>
</evidence>
<organism evidence="2 3">
    <name type="scientific">Micromonospora sicca</name>
    <dbReference type="NCBI Taxonomy" id="2202420"/>
    <lineage>
        <taxon>Bacteria</taxon>
        <taxon>Bacillati</taxon>
        <taxon>Actinomycetota</taxon>
        <taxon>Actinomycetes</taxon>
        <taxon>Micromonosporales</taxon>
        <taxon>Micromonosporaceae</taxon>
        <taxon>Micromonospora</taxon>
    </lineage>
</organism>
<evidence type="ECO:0000313" key="3">
    <source>
        <dbReference type="Proteomes" id="UP001290101"/>
    </source>
</evidence>